<dbReference type="Proteomes" id="UP000010523">
    <property type="component" value="Unassembled WGS sequence"/>
</dbReference>
<dbReference type="STRING" id="997296.PB1_15574"/>
<reference evidence="1 2" key="1">
    <citation type="journal article" date="2012" name="Appl. Environ. Microbiol.">
        <title>Genome Sequence of Thermotolerant Bacillus methanolicus: Features and Regulation Related to Methylotrophy and Production of L-Lysine and L-Glutamate from Methanol.</title>
        <authorList>
            <person name="Heggeset T.M."/>
            <person name="Krog A."/>
            <person name="Balzer S."/>
            <person name="Wentzel A."/>
            <person name="Ellingsen T.E."/>
            <person name="Brautaset T."/>
        </authorList>
    </citation>
    <scope>NUCLEOTIDE SEQUENCE [LARGE SCALE GENOMIC DNA]</scope>
    <source>
        <strain evidence="1 2">PB1</strain>
    </source>
</reference>
<protein>
    <submittedName>
        <fullName evidence="1">Uncharacterized protein</fullName>
    </submittedName>
</protein>
<organism evidence="1 2">
    <name type="scientific">Bacillus methanolicus PB1</name>
    <dbReference type="NCBI Taxonomy" id="997296"/>
    <lineage>
        <taxon>Bacteria</taxon>
        <taxon>Bacillati</taxon>
        <taxon>Bacillota</taxon>
        <taxon>Bacilli</taxon>
        <taxon>Bacillales</taxon>
        <taxon>Bacillaceae</taxon>
        <taxon>Bacillus</taxon>
    </lineage>
</organism>
<dbReference type="AlphaFoldDB" id="I3DXM0"/>
<gene>
    <name evidence="1" type="ORF">PB1_15574</name>
</gene>
<name>I3DXM0_BACMT</name>
<sequence length="38" mass="4328">MLPIFMNLKLCSALFCEKIVGCDHEREAKDGMLKKIDS</sequence>
<dbReference type="EMBL" id="AFEU01000003">
    <property type="protein sequence ID" value="EIJ78991.1"/>
    <property type="molecule type" value="Genomic_DNA"/>
</dbReference>
<keyword evidence="2" id="KW-1185">Reference proteome</keyword>
<comment type="caution">
    <text evidence="1">The sequence shown here is derived from an EMBL/GenBank/DDBJ whole genome shotgun (WGS) entry which is preliminary data.</text>
</comment>
<dbReference type="PATRIC" id="fig|997296.3.peg.3281"/>
<proteinExistence type="predicted"/>
<evidence type="ECO:0000313" key="2">
    <source>
        <dbReference type="Proteomes" id="UP000010523"/>
    </source>
</evidence>
<accession>I3DXM0</accession>
<evidence type="ECO:0000313" key="1">
    <source>
        <dbReference type="EMBL" id="EIJ78991.1"/>
    </source>
</evidence>